<keyword evidence="1" id="KW-1133">Transmembrane helix</keyword>
<name>A0A0R2CAM4_9LACO</name>
<dbReference type="PANTHER" id="PTHR41771:SF1">
    <property type="entry name" value="MEMBRANE PROTEIN"/>
    <property type="match status" value="1"/>
</dbReference>
<feature type="transmembrane region" description="Helical" evidence="1">
    <location>
        <begin position="77"/>
        <end position="105"/>
    </location>
</feature>
<dbReference type="AlphaFoldDB" id="A0A0R2CAM4"/>
<dbReference type="EMBL" id="AYZK01000001">
    <property type="protein sequence ID" value="KRM88426.1"/>
    <property type="molecule type" value="Genomic_DNA"/>
</dbReference>
<feature type="transmembrane region" description="Helical" evidence="1">
    <location>
        <begin position="211"/>
        <end position="233"/>
    </location>
</feature>
<accession>A0A0R2CAM4</accession>
<evidence type="ECO:0000313" key="3">
    <source>
        <dbReference type="Proteomes" id="UP000051789"/>
    </source>
</evidence>
<dbReference type="InterPro" id="IPR012507">
    <property type="entry name" value="YibE_F"/>
</dbReference>
<feature type="transmembrane region" description="Helical" evidence="1">
    <location>
        <begin position="125"/>
        <end position="147"/>
    </location>
</feature>
<dbReference type="InterPro" id="IPR014564">
    <property type="entry name" value="UCP031503_TM"/>
</dbReference>
<feature type="transmembrane region" description="Helical" evidence="1">
    <location>
        <begin position="168"/>
        <end position="191"/>
    </location>
</feature>
<keyword evidence="1" id="KW-0812">Transmembrane</keyword>
<dbReference type="PIRSF" id="PIRSF031503">
    <property type="entry name" value="UCP031503_mp"/>
    <property type="match status" value="1"/>
</dbReference>
<dbReference type="PANTHER" id="PTHR41771">
    <property type="entry name" value="MEMBRANE PROTEIN-RELATED"/>
    <property type="match status" value="1"/>
</dbReference>
<evidence type="ECO:0008006" key="4">
    <source>
        <dbReference type="Google" id="ProtNLM"/>
    </source>
</evidence>
<gene>
    <name evidence="2" type="ORF">FD19_GL000723</name>
</gene>
<proteinExistence type="predicted"/>
<evidence type="ECO:0000313" key="2">
    <source>
        <dbReference type="EMBL" id="KRM88426.1"/>
    </source>
</evidence>
<organism evidence="2 3">
    <name type="scientific">Lacticaseibacillus thailandensis DSM 22698 = JCM 13996</name>
    <dbReference type="NCBI Taxonomy" id="1423810"/>
    <lineage>
        <taxon>Bacteria</taxon>
        <taxon>Bacillati</taxon>
        <taxon>Bacillota</taxon>
        <taxon>Bacilli</taxon>
        <taxon>Lactobacillales</taxon>
        <taxon>Lactobacillaceae</taxon>
        <taxon>Lacticaseibacillus</taxon>
    </lineage>
</organism>
<protein>
    <recommendedName>
        <fullName evidence="4">Multitransmembrane protein</fullName>
    </recommendedName>
</protein>
<evidence type="ECO:0000256" key="1">
    <source>
        <dbReference type="SAM" id="Phobius"/>
    </source>
</evidence>
<dbReference type="PATRIC" id="fig|1423810.4.peg.738"/>
<dbReference type="STRING" id="1423810.FD19_GL000723"/>
<comment type="caution">
    <text evidence="2">The sequence shown here is derived from an EMBL/GenBank/DDBJ whole genome shotgun (WGS) entry which is preliminary data.</text>
</comment>
<feature type="transmembrane region" description="Helical" evidence="1">
    <location>
        <begin position="32"/>
        <end position="65"/>
    </location>
</feature>
<keyword evidence="3" id="KW-1185">Reference proteome</keyword>
<dbReference type="Pfam" id="PF07907">
    <property type="entry name" value="YibE_F"/>
    <property type="match status" value="1"/>
</dbReference>
<sequence length="244" mass="25803">MLLLVLALLVLLVAVGGKRGLSIFMSLILNSLVLMISVILMAGGFSPVWVAAVAGLLILAATIFLTNSDINVAGPAFVSAIIVMLGLLVLVLVVVIHSHAAGFGAEDSEDLEGMELLIGVRFQQIMIAASLLSTLGAIAEAAIAVAAGINELDVERDHAGIVRMGREIIGTAINTLFFGFFGGFAGLFIWFSQLKYPLWEVFNNKIFVAELLTVLFSVVAVVLTVPVTTWVVGRRARAGRAQKG</sequence>
<reference evidence="2 3" key="1">
    <citation type="journal article" date="2015" name="Genome Announc.">
        <title>Expanding the biotechnology potential of lactobacilli through comparative genomics of 213 strains and associated genera.</title>
        <authorList>
            <person name="Sun Z."/>
            <person name="Harris H.M."/>
            <person name="McCann A."/>
            <person name="Guo C."/>
            <person name="Argimon S."/>
            <person name="Zhang W."/>
            <person name="Yang X."/>
            <person name="Jeffery I.B."/>
            <person name="Cooney J.C."/>
            <person name="Kagawa T.F."/>
            <person name="Liu W."/>
            <person name="Song Y."/>
            <person name="Salvetti E."/>
            <person name="Wrobel A."/>
            <person name="Rasinkangas P."/>
            <person name="Parkhill J."/>
            <person name="Rea M.C."/>
            <person name="O'Sullivan O."/>
            <person name="Ritari J."/>
            <person name="Douillard F.P."/>
            <person name="Paul Ross R."/>
            <person name="Yang R."/>
            <person name="Briner A.E."/>
            <person name="Felis G.E."/>
            <person name="de Vos W.M."/>
            <person name="Barrangou R."/>
            <person name="Klaenhammer T.R."/>
            <person name="Caufield P.W."/>
            <person name="Cui Y."/>
            <person name="Zhang H."/>
            <person name="O'Toole P.W."/>
        </authorList>
    </citation>
    <scope>NUCLEOTIDE SEQUENCE [LARGE SCALE GENOMIC DNA]</scope>
    <source>
        <strain evidence="2 3">DSM 22698</strain>
    </source>
</reference>
<keyword evidence="1" id="KW-0472">Membrane</keyword>
<dbReference type="Proteomes" id="UP000051789">
    <property type="component" value="Unassembled WGS sequence"/>
</dbReference>